<sequence length="73" mass="8037">MEEVHSAEKIMEILLSMDTGNSTRDIRIPGKGEFKIILQKEDDSSNTAVIHGGETARGARTLPASELPRNPYL</sequence>
<organism evidence="1 2">
    <name type="scientific">Paenibacillus graminis</name>
    <dbReference type="NCBI Taxonomy" id="189425"/>
    <lineage>
        <taxon>Bacteria</taxon>
        <taxon>Bacillati</taxon>
        <taxon>Bacillota</taxon>
        <taxon>Bacilli</taxon>
        <taxon>Bacillales</taxon>
        <taxon>Paenibacillaceae</taxon>
        <taxon>Paenibacillus</taxon>
    </lineage>
</organism>
<evidence type="ECO:0000313" key="1">
    <source>
        <dbReference type="EMBL" id="AIQ71624.1"/>
    </source>
</evidence>
<dbReference type="KEGG" id="pgm:PGRAT_31595"/>
<dbReference type="eggNOG" id="ENOG5032EEJ">
    <property type="taxonomic scope" value="Bacteria"/>
</dbReference>
<protein>
    <submittedName>
        <fullName evidence="1">Uncharacterized protein</fullName>
    </submittedName>
</protein>
<dbReference type="RefSeq" id="WP_025708191.1">
    <property type="nucleotide sequence ID" value="NZ_CP009287.1"/>
</dbReference>
<reference evidence="1 2" key="1">
    <citation type="submission" date="2014-08" db="EMBL/GenBank/DDBJ databases">
        <title>Comparative genomics of the Paenibacillus odorifer group.</title>
        <authorList>
            <person name="den Bakker H.C."/>
            <person name="Tsai Y.-C."/>
            <person name="Martin N."/>
            <person name="Korlach J."/>
            <person name="Wiedmann M."/>
        </authorList>
    </citation>
    <scope>NUCLEOTIDE SEQUENCE [LARGE SCALE GENOMIC DNA]</scope>
    <source>
        <strain evidence="1 2">DSM 15220</strain>
    </source>
</reference>
<dbReference type="Proteomes" id="UP000029500">
    <property type="component" value="Chromosome"/>
</dbReference>
<name>A0A089NR96_9BACL</name>
<dbReference type="EMBL" id="CP009287">
    <property type="protein sequence ID" value="AIQ71624.1"/>
    <property type="molecule type" value="Genomic_DNA"/>
</dbReference>
<dbReference type="AlphaFoldDB" id="A0A089NR96"/>
<accession>A0A089NR96</accession>
<dbReference type="STRING" id="189425.PGRAT_31595"/>
<dbReference type="HOGENOM" id="CLU_2701257_0_0_9"/>
<proteinExistence type="predicted"/>
<keyword evidence="2" id="KW-1185">Reference proteome</keyword>
<evidence type="ECO:0000313" key="2">
    <source>
        <dbReference type="Proteomes" id="UP000029500"/>
    </source>
</evidence>
<gene>
    <name evidence="1" type="ORF">PGRAT_31595</name>
</gene>
<dbReference type="OrthoDB" id="1808132at2"/>